<evidence type="ECO:0000313" key="1">
    <source>
        <dbReference type="EMBL" id="EMY12255.1"/>
    </source>
</evidence>
<gene>
    <name evidence="1" type="ORF">LEP1GSC043_3628</name>
</gene>
<name>N1U819_9LEPT</name>
<dbReference type="EMBL" id="AHMI02000309">
    <property type="protein sequence ID" value="EMY12255.1"/>
    <property type="molecule type" value="Genomic_DNA"/>
</dbReference>
<dbReference type="AlphaFoldDB" id="N1U819"/>
<proteinExistence type="predicted"/>
<protein>
    <submittedName>
        <fullName evidence="1">Uncharacterized protein</fullName>
    </submittedName>
</protein>
<accession>N1U819</accession>
<reference evidence="1 2" key="1">
    <citation type="submission" date="2013-02" db="EMBL/GenBank/DDBJ databases">
        <authorList>
            <person name="Harkins D.M."/>
            <person name="Durkin A.S."/>
            <person name="Brinkac L.M."/>
            <person name="Haft D.H."/>
            <person name="Selengut J.D."/>
            <person name="Sanka R."/>
            <person name="DePew J."/>
            <person name="Purushe J."/>
            <person name="Haake D.A."/>
            <person name="Matsunaga J."/>
            <person name="Vinetz J.M."/>
            <person name="Sutton G.G."/>
            <person name="Nierman W.C."/>
            <person name="Fouts D.E."/>
        </authorList>
    </citation>
    <scope>NUCLEOTIDE SEQUENCE [LARGE SCALE GENOMIC DNA]</scope>
    <source>
        <strain evidence="1 2">Ecochallenge</strain>
    </source>
</reference>
<comment type="caution">
    <text evidence="1">The sequence shown here is derived from an EMBL/GenBank/DDBJ whole genome shotgun (WGS) entry which is preliminary data.</text>
</comment>
<evidence type="ECO:0000313" key="2">
    <source>
        <dbReference type="Proteomes" id="UP000012249"/>
    </source>
</evidence>
<organism evidence="1 2">
    <name type="scientific">Leptospira weilii str. Ecochallenge</name>
    <dbReference type="NCBI Taxonomy" id="1049986"/>
    <lineage>
        <taxon>Bacteria</taxon>
        <taxon>Pseudomonadati</taxon>
        <taxon>Spirochaetota</taxon>
        <taxon>Spirochaetia</taxon>
        <taxon>Leptospirales</taxon>
        <taxon>Leptospiraceae</taxon>
        <taxon>Leptospira</taxon>
    </lineage>
</organism>
<sequence>MSVTKQFVKSRNLILPQIASEDLFDIVVTYTEYGIYTGAKSKTNSYEIGAQKT</sequence>
<dbReference type="Proteomes" id="UP000012249">
    <property type="component" value="Unassembled WGS sequence"/>
</dbReference>